<dbReference type="STRING" id="1884261.A0A5C3R3J2"/>
<dbReference type="PANTHER" id="PTHR23112">
    <property type="entry name" value="G PROTEIN-COUPLED RECEPTOR 157-RELATED"/>
    <property type="match status" value="1"/>
</dbReference>
<dbReference type="SUPFAM" id="SSF81321">
    <property type="entry name" value="Family A G protein-coupled receptor-like"/>
    <property type="match status" value="1"/>
</dbReference>
<dbReference type="CDD" id="cd00637">
    <property type="entry name" value="7tm_classA_rhodopsin-like"/>
    <property type="match status" value="1"/>
</dbReference>
<evidence type="ECO:0000256" key="4">
    <source>
        <dbReference type="ARBA" id="ARBA00023136"/>
    </source>
</evidence>
<feature type="transmembrane region" description="Helical" evidence="6">
    <location>
        <begin position="111"/>
        <end position="132"/>
    </location>
</feature>
<feature type="compositionally biased region" description="Polar residues" evidence="5">
    <location>
        <begin position="423"/>
        <end position="444"/>
    </location>
</feature>
<organism evidence="7 8">
    <name type="scientific">Pterulicium gracile</name>
    <dbReference type="NCBI Taxonomy" id="1884261"/>
    <lineage>
        <taxon>Eukaryota</taxon>
        <taxon>Fungi</taxon>
        <taxon>Dikarya</taxon>
        <taxon>Basidiomycota</taxon>
        <taxon>Agaricomycotina</taxon>
        <taxon>Agaricomycetes</taxon>
        <taxon>Agaricomycetidae</taxon>
        <taxon>Agaricales</taxon>
        <taxon>Pleurotineae</taxon>
        <taxon>Pterulaceae</taxon>
        <taxon>Pterulicium</taxon>
    </lineage>
</organism>
<keyword evidence="8" id="KW-1185">Reference proteome</keyword>
<evidence type="ECO:0000313" key="7">
    <source>
        <dbReference type="EMBL" id="TFL05394.1"/>
    </source>
</evidence>
<feature type="region of interest" description="Disordered" evidence="5">
    <location>
        <begin position="562"/>
        <end position="591"/>
    </location>
</feature>
<dbReference type="GO" id="GO:0005886">
    <property type="term" value="C:plasma membrane"/>
    <property type="evidence" value="ECO:0007669"/>
    <property type="project" value="TreeGrafter"/>
</dbReference>
<name>A0A5C3R3J2_9AGAR</name>
<feature type="transmembrane region" description="Helical" evidence="6">
    <location>
        <begin position="283"/>
        <end position="306"/>
    </location>
</feature>
<keyword evidence="4 6" id="KW-0472">Membrane</keyword>
<dbReference type="AlphaFoldDB" id="A0A5C3R3J2"/>
<feature type="compositionally biased region" description="Polar residues" evidence="5">
    <location>
        <begin position="499"/>
        <end position="543"/>
    </location>
</feature>
<gene>
    <name evidence="7" type="ORF">BDV98DRAFT_561957</name>
</gene>
<feature type="transmembrane region" description="Helical" evidence="6">
    <location>
        <begin position="68"/>
        <end position="91"/>
    </location>
</feature>
<sequence length="591" mass="63603">MSSPTFLPFSPSQVPGAVVVNVFGILSTSALVAVLFRVLFVSVRQVIPSLRPVTQPRELVFFNSQLGYYAACLLLADLLSNVSGLANMIWLFQKGITDDAFCTTQAVSMQIANVAAAYFTVTLSVHTLFTLVLRRKQSFLVGTITIVAGWLISIAVGLLPLLKSRLYGISGISCGIRPDHAKSMFFYHLFPVFLAAITCAILYSIIFLTLRGTLRIRGGVKINLDPTSRQTGVYGGQMEDYQLFIKSISTSLIWFPIAYIVLLVPYSVTQLFMLSGFPVPFEALVFACVCWFMIGIANVGLLYNVFRVLGPVIDVRSNNSMHSSRASSGKGFFDSEKYQISAQEIKSQSQSTVSYHRSSASMGSVQTHSQVNPSTDYIVPFRTHSRSDSDNSPRIGRSISPALHLSRSISTQPRGLGIIPEQTPYNYPQTPPSSGSASKPSLTMATHLRHAPQRSVDSIGLPAAPRVSRSEVARGHHHYSPSSPASTRSNATRYAGVLSSPSPTGSGRSLTSPVSLAQPSAAVTRQAMSRDSFGAPSSPSSGTGVIIDAYASSGYPRSSYFETYYGQGPPSRGHSSSSSGNSATGYGGMRS</sequence>
<evidence type="ECO:0000256" key="5">
    <source>
        <dbReference type="SAM" id="MobiDB-lite"/>
    </source>
</evidence>
<comment type="subcellular location">
    <subcellularLocation>
        <location evidence="1">Membrane</location>
        <topology evidence="1">Multi-pass membrane protein</topology>
    </subcellularLocation>
</comment>
<feature type="transmembrane region" description="Helical" evidence="6">
    <location>
        <begin position="139"/>
        <end position="162"/>
    </location>
</feature>
<evidence type="ECO:0000313" key="8">
    <source>
        <dbReference type="Proteomes" id="UP000305067"/>
    </source>
</evidence>
<reference evidence="7 8" key="1">
    <citation type="journal article" date="2019" name="Nat. Ecol. Evol.">
        <title>Megaphylogeny resolves global patterns of mushroom evolution.</title>
        <authorList>
            <person name="Varga T."/>
            <person name="Krizsan K."/>
            <person name="Foldi C."/>
            <person name="Dima B."/>
            <person name="Sanchez-Garcia M."/>
            <person name="Sanchez-Ramirez S."/>
            <person name="Szollosi G.J."/>
            <person name="Szarkandi J.G."/>
            <person name="Papp V."/>
            <person name="Albert L."/>
            <person name="Andreopoulos W."/>
            <person name="Angelini C."/>
            <person name="Antonin V."/>
            <person name="Barry K.W."/>
            <person name="Bougher N.L."/>
            <person name="Buchanan P."/>
            <person name="Buyck B."/>
            <person name="Bense V."/>
            <person name="Catcheside P."/>
            <person name="Chovatia M."/>
            <person name="Cooper J."/>
            <person name="Damon W."/>
            <person name="Desjardin D."/>
            <person name="Finy P."/>
            <person name="Geml J."/>
            <person name="Haridas S."/>
            <person name="Hughes K."/>
            <person name="Justo A."/>
            <person name="Karasinski D."/>
            <person name="Kautmanova I."/>
            <person name="Kiss B."/>
            <person name="Kocsube S."/>
            <person name="Kotiranta H."/>
            <person name="LaButti K.M."/>
            <person name="Lechner B.E."/>
            <person name="Liimatainen K."/>
            <person name="Lipzen A."/>
            <person name="Lukacs Z."/>
            <person name="Mihaltcheva S."/>
            <person name="Morgado L.N."/>
            <person name="Niskanen T."/>
            <person name="Noordeloos M.E."/>
            <person name="Ohm R.A."/>
            <person name="Ortiz-Santana B."/>
            <person name="Ovrebo C."/>
            <person name="Racz N."/>
            <person name="Riley R."/>
            <person name="Savchenko A."/>
            <person name="Shiryaev A."/>
            <person name="Soop K."/>
            <person name="Spirin V."/>
            <person name="Szebenyi C."/>
            <person name="Tomsovsky M."/>
            <person name="Tulloss R.E."/>
            <person name="Uehling J."/>
            <person name="Grigoriev I.V."/>
            <person name="Vagvolgyi C."/>
            <person name="Papp T."/>
            <person name="Martin F.M."/>
            <person name="Miettinen O."/>
            <person name="Hibbett D.S."/>
            <person name="Nagy L.G."/>
        </authorList>
    </citation>
    <scope>NUCLEOTIDE SEQUENCE [LARGE SCALE GENOMIC DNA]</scope>
    <source>
        <strain evidence="7 8">CBS 309.79</strain>
    </source>
</reference>
<dbReference type="Gene3D" id="1.20.1070.10">
    <property type="entry name" value="Rhodopsin 7-helix transmembrane proteins"/>
    <property type="match status" value="1"/>
</dbReference>
<feature type="compositionally biased region" description="Low complexity" evidence="5">
    <location>
        <begin position="566"/>
        <end position="584"/>
    </location>
</feature>
<keyword evidence="3 6" id="KW-1133">Transmembrane helix</keyword>
<proteinExistence type="predicted"/>
<evidence type="ECO:0000256" key="1">
    <source>
        <dbReference type="ARBA" id="ARBA00004141"/>
    </source>
</evidence>
<feature type="compositionally biased region" description="Polar residues" evidence="5">
    <location>
        <begin position="480"/>
        <end position="492"/>
    </location>
</feature>
<feature type="transmembrane region" description="Helical" evidence="6">
    <location>
        <begin position="252"/>
        <end position="277"/>
    </location>
</feature>
<dbReference type="OrthoDB" id="100006at2759"/>
<keyword evidence="2 6" id="KW-0812">Transmembrane</keyword>
<dbReference type="GO" id="GO:0004930">
    <property type="term" value="F:G protein-coupled receptor activity"/>
    <property type="evidence" value="ECO:0007669"/>
    <property type="project" value="TreeGrafter"/>
</dbReference>
<protein>
    <recommendedName>
        <fullName evidence="9">G-protein coupled receptors family 1 profile domain-containing protein</fullName>
    </recommendedName>
</protein>
<feature type="transmembrane region" description="Helical" evidence="6">
    <location>
        <begin position="20"/>
        <end position="47"/>
    </location>
</feature>
<feature type="transmembrane region" description="Helical" evidence="6">
    <location>
        <begin position="185"/>
        <end position="208"/>
    </location>
</feature>
<evidence type="ECO:0000256" key="3">
    <source>
        <dbReference type="ARBA" id="ARBA00022989"/>
    </source>
</evidence>
<accession>A0A5C3R3J2</accession>
<dbReference type="Proteomes" id="UP000305067">
    <property type="component" value="Unassembled WGS sequence"/>
</dbReference>
<evidence type="ECO:0000256" key="6">
    <source>
        <dbReference type="SAM" id="Phobius"/>
    </source>
</evidence>
<feature type="region of interest" description="Disordered" evidence="5">
    <location>
        <begin position="380"/>
        <end position="546"/>
    </location>
</feature>
<dbReference type="GO" id="GO:0007189">
    <property type="term" value="P:adenylate cyclase-activating G protein-coupled receptor signaling pathway"/>
    <property type="evidence" value="ECO:0007669"/>
    <property type="project" value="TreeGrafter"/>
</dbReference>
<evidence type="ECO:0000256" key="2">
    <source>
        <dbReference type="ARBA" id="ARBA00022692"/>
    </source>
</evidence>
<evidence type="ECO:0008006" key="9">
    <source>
        <dbReference type="Google" id="ProtNLM"/>
    </source>
</evidence>
<dbReference type="PANTHER" id="PTHR23112:SF37">
    <property type="entry name" value="G PROTEIN-COUPLED RECEPTOR GPR1"/>
    <property type="match status" value="1"/>
</dbReference>
<dbReference type="EMBL" id="ML178817">
    <property type="protein sequence ID" value="TFL05394.1"/>
    <property type="molecule type" value="Genomic_DNA"/>
</dbReference>